<feature type="compositionally biased region" description="Pro residues" evidence="1">
    <location>
        <begin position="742"/>
        <end position="752"/>
    </location>
</feature>
<accession>A0A7G2CBX8</accession>
<evidence type="ECO:0000313" key="3">
    <source>
        <dbReference type="Proteomes" id="UP000515908"/>
    </source>
</evidence>
<dbReference type="EMBL" id="LR877151">
    <property type="protein sequence ID" value="CAD2216531.1"/>
    <property type="molecule type" value="Genomic_DNA"/>
</dbReference>
<dbReference type="Proteomes" id="UP000515908">
    <property type="component" value="Chromosome 07"/>
</dbReference>
<feature type="compositionally biased region" description="Low complexity" evidence="1">
    <location>
        <begin position="848"/>
        <end position="869"/>
    </location>
</feature>
<feature type="compositionally biased region" description="Basic residues" evidence="1">
    <location>
        <begin position="1232"/>
        <end position="1241"/>
    </location>
</feature>
<name>A0A7G2CBX8_9TRYP</name>
<feature type="compositionally biased region" description="Low complexity" evidence="1">
    <location>
        <begin position="356"/>
        <end position="373"/>
    </location>
</feature>
<feature type="region of interest" description="Disordered" evidence="1">
    <location>
        <begin position="736"/>
        <end position="783"/>
    </location>
</feature>
<keyword evidence="3" id="KW-1185">Reference proteome</keyword>
<feature type="compositionally biased region" description="Low complexity" evidence="1">
    <location>
        <begin position="753"/>
        <end position="767"/>
    </location>
</feature>
<dbReference type="OrthoDB" id="273476at2759"/>
<feature type="compositionally biased region" description="Polar residues" evidence="1">
    <location>
        <begin position="391"/>
        <end position="402"/>
    </location>
</feature>
<feature type="compositionally biased region" description="Polar residues" evidence="1">
    <location>
        <begin position="374"/>
        <end position="383"/>
    </location>
</feature>
<dbReference type="VEuPathDB" id="TriTrypDB:ADEAN_000399300"/>
<feature type="region of interest" description="Disordered" evidence="1">
    <location>
        <begin position="843"/>
        <end position="869"/>
    </location>
</feature>
<gene>
    <name evidence="2" type="ORF">ADEAN_000399300</name>
</gene>
<dbReference type="AlphaFoldDB" id="A0A7G2CBX8"/>
<reference evidence="2 3" key="1">
    <citation type="submission" date="2020-08" db="EMBL/GenBank/DDBJ databases">
        <authorList>
            <person name="Newling K."/>
            <person name="Davey J."/>
            <person name="Forrester S."/>
        </authorList>
    </citation>
    <scope>NUCLEOTIDE SEQUENCE [LARGE SCALE GENOMIC DNA]</scope>
    <source>
        <strain evidence="3">Crithidia deanei Carvalho (ATCC PRA-265)</strain>
    </source>
</reference>
<evidence type="ECO:0000256" key="1">
    <source>
        <dbReference type="SAM" id="MobiDB-lite"/>
    </source>
</evidence>
<proteinExistence type="predicted"/>
<evidence type="ECO:0000313" key="2">
    <source>
        <dbReference type="EMBL" id="CAD2216531.1"/>
    </source>
</evidence>
<feature type="region of interest" description="Disordered" evidence="1">
    <location>
        <begin position="440"/>
        <end position="470"/>
    </location>
</feature>
<feature type="region of interest" description="Disordered" evidence="1">
    <location>
        <begin position="356"/>
        <end position="413"/>
    </location>
</feature>
<feature type="region of interest" description="Disordered" evidence="1">
    <location>
        <begin position="31"/>
        <end position="58"/>
    </location>
</feature>
<protein>
    <submittedName>
        <fullName evidence="2">Uncharacterized protein</fullName>
    </submittedName>
</protein>
<organism evidence="2 3">
    <name type="scientific">Angomonas deanei</name>
    <dbReference type="NCBI Taxonomy" id="59799"/>
    <lineage>
        <taxon>Eukaryota</taxon>
        <taxon>Discoba</taxon>
        <taxon>Euglenozoa</taxon>
        <taxon>Kinetoplastea</taxon>
        <taxon>Metakinetoplastina</taxon>
        <taxon>Trypanosomatida</taxon>
        <taxon>Trypanosomatidae</taxon>
        <taxon>Strigomonadinae</taxon>
        <taxon>Angomonas</taxon>
    </lineage>
</organism>
<feature type="region of interest" description="Disordered" evidence="1">
    <location>
        <begin position="1201"/>
        <end position="1241"/>
    </location>
</feature>
<sequence length="1241" mass="137312">MAWLEREATEKGRRAADVRRRLAEVVTGLGFDTPPARLTRDEKKGEGEEESTTEVFPTRTHVPEKEALQRIGDSFSPYFAVISSPIAVRRLRDQFFAARRAQSNGLNGAPADVVGLPLFSQFSTWREAYQNRNAWDRAPFSFFLVHDTSYNNAQISSLFVMLDAIMLSSHTHSATCLFSKRKPIHISDAQKHFTNTKAMRHDVDQLRAQCPLFSIQQLTEDLILIFEQANAKNTLSTVSKVILFLTECVLDAEMARRFFHPKSLMRQAELNIPVPPSTAPKQSVDGEDGAETAGAALNTDLAEIFDKQNFTTEEFESLFDLVPWFIDNPFANSYVPIECDLLPTAQYILLEEISDSVNRSPPQSRSRSPEMPSTSYLSASVGSRSPRVRTSLYQQADRPSSRPSKHQYIPGKTQVFTSPDSLVEVITKYSAQREALIQGNKGASDGADVSVTTKKHPKKGKGGIDGPPPLAPLRPRPDAQLSLSATCLSSPMIVLSTYIRLHGAPWLKHLLDRLFNVLRKESVLLYVNRIDLEHPGATALTDGLSASVSHNSFSVSLELSGETPMAVLRQRMERLEDLICQDIQYVMSELFNALYGERSTTRLPQGITVLLTQFCAAIHVHLLGNTILTAERVSQRPGSAARQVQESVQLLKKKRMALHGTHKDYKSDMSTARLLLSIERYRLVKFILFDSWIIPSLNNAVDEGYLSESTSLHLRWNVDAFARYLKILVNAPFSRDSVRAAPRPPPPLPPAPTASSGKKPRSSMSSKGNLPAPTKSRVKKKDLTAPQVLPLPPFITGIYDVSSGTLVRLYSDPLQMQEESYRSNPVMDVSVSVTPAVSRTILPGVRRPLSPGGSSQSLGMSMGTGQSQGREMGDRLAAVLNLKYHLYRSVDDASWDQIPTALKSLNESLGIVNYDPEEEEDERPFATGPTFHAEGCAMRVLDLFCSKTSSEQSDNVVVSEFGVLPSVAAGCVDKVYDLVTGKHPAMEMARASGKLPCKLPISLYLSCLSAVLLHPVSASEALDNIYKNSKRFYRVLMSPLKDQSMLSMISALVEERDDLPLVDTNALTPLLTTVTTSRAKADHNEAQQRLQAEVEKVRKQQHFLSAGVAPPQKGVSRRLLNIGPSDPMNTLTAGRDRIVEESGVTPLCFDPWWKAMTLALCVRAMSVLSECGTDKSVDFLEKCRLQLGVAKAESKVLTEEFIESKGQPSEPTRANKRRSKASLPDAKEPRVPAKRKTKKSQ</sequence>